<comment type="caution">
    <text evidence="3">The sequence shown here is derived from an EMBL/GenBank/DDBJ whole genome shotgun (WGS) entry which is preliminary data.</text>
</comment>
<keyword evidence="4" id="KW-1185">Reference proteome</keyword>
<evidence type="ECO:0000313" key="3">
    <source>
        <dbReference type="EMBL" id="MCS0638836.1"/>
    </source>
</evidence>
<dbReference type="EMBL" id="JANUGQ010000026">
    <property type="protein sequence ID" value="MCS0638836.1"/>
    <property type="molecule type" value="Genomic_DNA"/>
</dbReference>
<protein>
    <submittedName>
        <fullName evidence="3">GNAT family N-acetyltransferase</fullName>
    </submittedName>
</protein>
<gene>
    <name evidence="3" type="ORF">NX801_24890</name>
</gene>
<evidence type="ECO:0000259" key="2">
    <source>
        <dbReference type="PROSITE" id="PS51186"/>
    </source>
</evidence>
<reference evidence="3" key="1">
    <citation type="submission" date="2022-08" db="EMBL/GenBank/DDBJ databases">
        <authorList>
            <person name="Somphong A."/>
            <person name="Phongsopitanun W."/>
        </authorList>
    </citation>
    <scope>NUCLEOTIDE SEQUENCE</scope>
    <source>
        <strain evidence="3">LP05-1</strain>
    </source>
</reference>
<dbReference type="InterPro" id="IPR000182">
    <property type="entry name" value="GNAT_dom"/>
</dbReference>
<feature type="domain" description="N-acetyltransferase" evidence="2">
    <location>
        <begin position="3"/>
        <end position="185"/>
    </location>
</feature>
<feature type="region of interest" description="Disordered" evidence="1">
    <location>
        <begin position="165"/>
        <end position="189"/>
    </location>
</feature>
<dbReference type="Pfam" id="PF00583">
    <property type="entry name" value="Acetyltransf_1"/>
    <property type="match status" value="1"/>
</dbReference>
<dbReference type="RefSeq" id="WP_258790136.1">
    <property type="nucleotide sequence ID" value="NZ_JANUGQ010000026.1"/>
</dbReference>
<dbReference type="PROSITE" id="PS51186">
    <property type="entry name" value="GNAT"/>
    <property type="match status" value="1"/>
</dbReference>
<evidence type="ECO:0000256" key="1">
    <source>
        <dbReference type="SAM" id="MobiDB-lite"/>
    </source>
</evidence>
<dbReference type="InterPro" id="IPR016181">
    <property type="entry name" value="Acyl_CoA_acyltransferase"/>
</dbReference>
<evidence type="ECO:0000313" key="4">
    <source>
        <dbReference type="Proteomes" id="UP001431313"/>
    </source>
</evidence>
<name>A0ABT2CQ85_9ACTN</name>
<feature type="compositionally biased region" description="Basic and acidic residues" evidence="1">
    <location>
        <begin position="180"/>
        <end position="189"/>
    </location>
</feature>
<dbReference type="Gene3D" id="3.40.630.30">
    <property type="match status" value="1"/>
</dbReference>
<dbReference type="SUPFAM" id="SSF55729">
    <property type="entry name" value="Acyl-CoA N-acyltransferases (Nat)"/>
    <property type="match status" value="1"/>
</dbReference>
<organism evidence="3 4">
    <name type="scientific">Streptomyces pyxinae</name>
    <dbReference type="NCBI Taxonomy" id="2970734"/>
    <lineage>
        <taxon>Bacteria</taxon>
        <taxon>Bacillati</taxon>
        <taxon>Actinomycetota</taxon>
        <taxon>Actinomycetes</taxon>
        <taxon>Kitasatosporales</taxon>
        <taxon>Streptomycetaceae</taxon>
        <taxon>Streptomyces</taxon>
    </lineage>
</organism>
<dbReference type="Proteomes" id="UP001431313">
    <property type="component" value="Unassembled WGS sequence"/>
</dbReference>
<proteinExistence type="predicted"/>
<accession>A0ABT2CQ85</accession>
<sequence length="189" mass="20999">MRYIIRPVRAGEWRKARELRLDALQDPAASIAFLDTYEAAVQRSAAHWKDWVGRVADEHGPDGRQFVAEASDGTWAGSVTVLVEPADGTERFGGVNELDQTHLVGVYARPEARGNGVMDALFRVGVGWSWELAEPKVQRVRLWVHERNDRAVGFYRRAGFEPSGATVAAQGEPDAQELEYELRRPAATG</sequence>